<accession>A0A4S4MKF4</accession>
<proteinExistence type="predicted"/>
<dbReference type="PANTHER" id="PTHR23159:SF31">
    <property type="entry name" value="CENTROSOME-ASSOCIATED PROTEIN CEP250 ISOFORM X1"/>
    <property type="match status" value="1"/>
</dbReference>
<sequence length="856" mass="96266">MADDERAAKAARARAMLKKRQQQKVAGVGCLPESAQIQNLLDKEREQVKTLQTELQRIQGDVTRLVSRHEEQQSVIATLTTDKASLTTKAENASAELKRTEGLLHEERESVKGARASIERMQSDLGKASKQVQEQQRRISSLESEGTTLKATSQQELSQVRALVGQLEQHLSAERETSTVYREQVQELEASIDEQASRSEQQQQTISFLVSEKTALTSQVVRLQSAESDLTETSKLLEVERSRAERLQGNVHQLETQSREYSARVDELSTKERELTDKTRDQERDLKLLNGTAAELRSQANNYQRRVRELEEQIESDDRAERLEATLQHTQDRAAELEFQVSKLKQAQGTLKTERDELEGRLRAQAQTESTWQNRHAEVEKQYSTTKEQLSSIASERDTLQQEKSALQLQVEESRTSFSELQQKLSQTAAELTTSVRALQQVQTELRNANRRADEAEQIQKDLRGEGLVLMRSLDEMRPKIVELTDVKLDLGEKVASLEKAVHSRDATIAQLESNLDELRDQFSDLEKEHQQVNAALQRERSSSNDNASELQKAYADLQNELQGLRASVKHLEEERAEYRNMANRNMEEVDRLSAALQTANEQVSALRAEIVERSDARHEAQEFLEHAREEMEVLRMELAAKDSEIERLQEAAESPSEATGDGGLHSWDEEVLSSVQQQHALEISAAQSEIRHLETVVFQAEAKAHALQKQLSATEDHLAHYRPSSRGPAPRTTSRVGITDEIRRSSFGSHRPSPGVAPSSDFDGLSAETRHKRKVSLSMLKARIDSEAAVNKSKGMSPAVKLAALPSVAEHDVDSSRTSSRSSPVIVNSARRAPQFLDDSHVFWCSSCRGDLVVL</sequence>
<organism evidence="3 4">
    <name type="scientific">Antrodiella citrinella</name>
    <dbReference type="NCBI Taxonomy" id="2447956"/>
    <lineage>
        <taxon>Eukaryota</taxon>
        <taxon>Fungi</taxon>
        <taxon>Dikarya</taxon>
        <taxon>Basidiomycota</taxon>
        <taxon>Agaricomycotina</taxon>
        <taxon>Agaricomycetes</taxon>
        <taxon>Polyporales</taxon>
        <taxon>Steccherinaceae</taxon>
        <taxon>Antrodiella</taxon>
    </lineage>
</organism>
<dbReference type="SUPFAM" id="SSF46579">
    <property type="entry name" value="Prefoldin"/>
    <property type="match status" value="1"/>
</dbReference>
<dbReference type="EMBL" id="SGPM01000366">
    <property type="protein sequence ID" value="THH26312.1"/>
    <property type="molecule type" value="Genomic_DNA"/>
</dbReference>
<protein>
    <submittedName>
        <fullName evidence="3">Uncharacterized protein</fullName>
    </submittedName>
</protein>
<keyword evidence="4" id="KW-1185">Reference proteome</keyword>
<evidence type="ECO:0000256" key="2">
    <source>
        <dbReference type="SAM" id="MobiDB-lite"/>
    </source>
</evidence>
<feature type="coiled-coil region" evidence="1">
    <location>
        <begin position="237"/>
        <end position="347"/>
    </location>
</feature>
<feature type="coiled-coil region" evidence="1">
    <location>
        <begin position="34"/>
        <end position="145"/>
    </location>
</feature>
<dbReference type="PANTHER" id="PTHR23159">
    <property type="entry name" value="CENTROSOMAL PROTEIN 2"/>
    <property type="match status" value="1"/>
</dbReference>
<evidence type="ECO:0000256" key="1">
    <source>
        <dbReference type="SAM" id="Coils"/>
    </source>
</evidence>
<keyword evidence="1" id="KW-0175">Coiled coil</keyword>
<dbReference type="SUPFAM" id="SSF57997">
    <property type="entry name" value="Tropomyosin"/>
    <property type="match status" value="1"/>
</dbReference>
<feature type="region of interest" description="Disordered" evidence="2">
    <location>
        <begin position="365"/>
        <end position="384"/>
    </location>
</feature>
<dbReference type="Proteomes" id="UP000308730">
    <property type="component" value="Unassembled WGS sequence"/>
</dbReference>
<comment type="caution">
    <text evidence="3">The sequence shown here is derived from an EMBL/GenBank/DDBJ whole genome shotgun (WGS) entry which is preliminary data.</text>
</comment>
<feature type="region of interest" description="Disordered" evidence="2">
    <location>
        <begin position="720"/>
        <end position="767"/>
    </location>
</feature>
<feature type="coiled-coil region" evidence="1">
    <location>
        <begin position="390"/>
        <end position="466"/>
    </location>
</feature>
<evidence type="ECO:0000313" key="3">
    <source>
        <dbReference type="EMBL" id="THH26312.1"/>
    </source>
</evidence>
<feature type="coiled-coil region" evidence="1">
    <location>
        <begin position="502"/>
        <end position="652"/>
    </location>
</feature>
<reference evidence="3 4" key="1">
    <citation type="submission" date="2019-02" db="EMBL/GenBank/DDBJ databases">
        <title>Genome sequencing of the rare red list fungi Antrodiella citrinella (Flaviporus citrinellus).</title>
        <authorList>
            <person name="Buettner E."/>
            <person name="Kellner H."/>
        </authorList>
    </citation>
    <scope>NUCLEOTIDE SEQUENCE [LARGE SCALE GENOMIC DNA]</scope>
    <source>
        <strain evidence="3 4">DSM 108506</strain>
    </source>
</reference>
<gene>
    <name evidence="3" type="ORF">EUX98_g7879</name>
</gene>
<feature type="compositionally biased region" description="Polar residues" evidence="2">
    <location>
        <begin position="365"/>
        <end position="374"/>
    </location>
</feature>
<name>A0A4S4MKF4_9APHY</name>
<dbReference type="OrthoDB" id="10255630at2759"/>
<evidence type="ECO:0000313" key="4">
    <source>
        <dbReference type="Proteomes" id="UP000308730"/>
    </source>
</evidence>
<dbReference type="Gene3D" id="1.20.5.170">
    <property type="match status" value="1"/>
</dbReference>
<dbReference type="AlphaFoldDB" id="A0A4S4MKF4"/>
<dbReference type="Gene3D" id="1.10.287.1490">
    <property type="match status" value="1"/>
</dbReference>